<dbReference type="Proteomes" id="UP001519921">
    <property type="component" value="Unassembled WGS sequence"/>
</dbReference>
<evidence type="ECO:0000256" key="4">
    <source>
        <dbReference type="ARBA" id="ARBA00022769"/>
    </source>
</evidence>
<evidence type="ECO:0000313" key="8">
    <source>
        <dbReference type="Proteomes" id="UP001519921"/>
    </source>
</evidence>
<dbReference type="Gene3D" id="3.20.20.150">
    <property type="entry name" value="Divalent-metal-dependent TIM barrel enzymes"/>
    <property type="match status" value="1"/>
</dbReference>
<accession>A0ABS7AQN9</accession>
<keyword evidence="8" id="KW-1185">Reference proteome</keyword>
<keyword evidence="3" id="KW-0227">DNA damage</keyword>
<dbReference type="PANTHER" id="PTHR31290:SF5">
    <property type="entry name" value="UV-DAMAGE ENDONUCLEASE"/>
    <property type="match status" value="1"/>
</dbReference>
<keyword evidence="1" id="KW-0540">Nuclease</keyword>
<comment type="caution">
    <text evidence="7">The sequence shown here is derived from an EMBL/GenBank/DDBJ whole genome shotgun (WGS) entry which is preliminary data.</text>
</comment>
<dbReference type="GO" id="GO:0004519">
    <property type="term" value="F:endonuclease activity"/>
    <property type="evidence" value="ECO:0007669"/>
    <property type="project" value="UniProtKB-KW"/>
</dbReference>
<reference evidence="7 8" key="1">
    <citation type="submission" date="2021-07" db="EMBL/GenBank/DDBJ databases">
        <title>Clostridium weizhouense sp. nov., an anaerobic bacterium isolated from activated sludge of Petroleum wastewater.</title>
        <authorList>
            <person name="Li Q."/>
        </authorList>
    </citation>
    <scope>NUCLEOTIDE SEQUENCE [LARGE SCALE GENOMIC DNA]</scope>
    <source>
        <strain evidence="7 8">YB-6</strain>
    </source>
</reference>
<dbReference type="InterPro" id="IPR004601">
    <property type="entry name" value="UvdE"/>
</dbReference>
<proteinExistence type="predicted"/>
<evidence type="ECO:0000256" key="2">
    <source>
        <dbReference type="ARBA" id="ARBA00022759"/>
    </source>
</evidence>
<gene>
    <name evidence="7" type="primary">uvsE</name>
    <name evidence="7" type="ORF">KYD98_11465</name>
</gene>
<dbReference type="SUPFAM" id="SSF51658">
    <property type="entry name" value="Xylose isomerase-like"/>
    <property type="match status" value="1"/>
</dbReference>
<dbReference type="InterPro" id="IPR036237">
    <property type="entry name" value="Xyl_isomerase-like_sf"/>
</dbReference>
<dbReference type="EMBL" id="JAHXPT010000009">
    <property type="protein sequence ID" value="MBW6410711.1"/>
    <property type="molecule type" value="Genomic_DNA"/>
</dbReference>
<dbReference type="Pfam" id="PF03851">
    <property type="entry name" value="UvdE"/>
    <property type="match status" value="1"/>
</dbReference>
<evidence type="ECO:0000256" key="5">
    <source>
        <dbReference type="ARBA" id="ARBA00022801"/>
    </source>
</evidence>
<keyword evidence="2 7" id="KW-0255">Endonuclease</keyword>
<evidence type="ECO:0000313" key="7">
    <source>
        <dbReference type="EMBL" id="MBW6410711.1"/>
    </source>
</evidence>
<evidence type="ECO:0000256" key="3">
    <source>
        <dbReference type="ARBA" id="ARBA00022763"/>
    </source>
</evidence>
<keyword evidence="6" id="KW-0234">DNA repair</keyword>
<evidence type="ECO:0000256" key="1">
    <source>
        <dbReference type="ARBA" id="ARBA00022722"/>
    </source>
</evidence>
<keyword evidence="5" id="KW-0378">Hydrolase</keyword>
<dbReference type="PANTHER" id="PTHR31290">
    <property type="entry name" value="UV-DAMAGE ENDONUCLEASE"/>
    <property type="match status" value="1"/>
</dbReference>
<organism evidence="7 8">
    <name type="scientific">Clostridium weizhouense</name>
    <dbReference type="NCBI Taxonomy" id="2859781"/>
    <lineage>
        <taxon>Bacteria</taxon>
        <taxon>Bacillati</taxon>
        <taxon>Bacillota</taxon>
        <taxon>Clostridia</taxon>
        <taxon>Eubacteriales</taxon>
        <taxon>Clostridiaceae</taxon>
        <taxon>Clostridium</taxon>
    </lineage>
</organism>
<dbReference type="RefSeq" id="WP_219780179.1">
    <property type="nucleotide sequence ID" value="NZ_JAHXPT010000009.1"/>
</dbReference>
<protein>
    <submittedName>
        <fullName evidence="7">UV DNA damage repair endonuclease UvsE</fullName>
    </submittedName>
</protein>
<name>A0ABS7AQN9_9CLOT</name>
<dbReference type="NCBIfam" id="TIGR00629">
    <property type="entry name" value="uvde"/>
    <property type="match status" value="1"/>
</dbReference>
<sequence length="297" mass="34830">MIKRIGYACINNNLKPRNFQQCRLNSVYKYGIDYLRDKIVNNLELIKDILRWNIDNGIFMYRVTSNLLPLVEHPDILKDFEWRWKQDKELLNIMYEIKNIVQKNDIRLSMHPDQFTVLNSTKTSVVENSINYLNHHYEILNLLGGNDIIIHTGGVYGDKTSAIDRFIEVYKELSKGIKEMLRLENDDVSFNIDDVLFISKKTSIPIVLDVHHHRCNKKREITNDDIKIIKDTWKNTGIIPKMHISSGKTGFYDKSHGDYILEEDIKSFISLIQDIEIDLMVEAKEKDNAALRLINYL</sequence>
<keyword evidence="4" id="KW-0228">DNA excision</keyword>
<evidence type="ECO:0000256" key="6">
    <source>
        <dbReference type="ARBA" id="ARBA00023204"/>
    </source>
</evidence>